<feature type="domain" description="Thioesterase" evidence="3">
    <location>
        <begin position="18"/>
        <end position="101"/>
    </location>
</feature>
<dbReference type="AlphaFoldDB" id="A0A4R7KUA0"/>
<dbReference type="PROSITE" id="PS01328">
    <property type="entry name" value="4HBCOA_THIOESTERASE"/>
    <property type="match status" value="1"/>
</dbReference>
<dbReference type="InterPro" id="IPR008272">
    <property type="entry name" value="HB-CoA_thioesterase_AS"/>
</dbReference>
<sequence>MYVYRHKFRVRYPETDRMGIVYHSNYIIWFDIGRTEFLRSLGYTYRELEEQGIWLPIIQVGCKYKSPARYDDEITIHTYIEELGRVKVKFGYKIYRGDELLAEGFSLQGITNDKLKPIALDKHNPEVYNKLLECTDRQ</sequence>
<dbReference type="InterPro" id="IPR050563">
    <property type="entry name" value="4-hydroxybenzoyl-CoA_TE"/>
</dbReference>
<evidence type="ECO:0000256" key="2">
    <source>
        <dbReference type="ARBA" id="ARBA00022801"/>
    </source>
</evidence>
<evidence type="ECO:0000313" key="4">
    <source>
        <dbReference type="EMBL" id="TDT63737.1"/>
    </source>
</evidence>
<dbReference type="PANTHER" id="PTHR31793">
    <property type="entry name" value="4-HYDROXYBENZOYL-COA THIOESTERASE FAMILY MEMBER"/>
    <property type="match status" value="1"/>
</dbReference>
<comment type="similarity">
    <text evidence="1">Belongs to the 4-hydroxybenzoyl-CoA thioesterase family.</text>
</comment>
<dbReference type="PIRSF" id="PIRSF003230">
    <property type="entry name" value="YbgC"/>
    <property type="match status" value="1"/>
</dbReference>
<evidence type="ECO:0000259" key="3">
    <source>
        <dbReference type="Pfam" id="PF03061"/>
    </source>
</evidence>
<name>A0A4R7KUA0_9CLOT</name>
<evidence type="ECO:0000256" key="1">
    <source>
        <dbReference type="ARBA" id="ARBA00005953"/>
    </source>
</evidence>
<evidence type="ECO:0000313" key="5">
    <source>
        <dbReference type="Proteomes" id="UP000295325"/>
    </source>
</evidence>
<dbReference type="Proteomes" id="UP000295325">
    <property type="component" value="Unassembled WGS sequence"/>
</dbReference>
<reference evidence="4 5" key="1">
    <citation type="submission" date="2019-03" db="EMBL/GenBank/DDBJ databases">
        <title>Genomic Encyclopedia of Type Strains, Phase IV (KMG-IV): sequencing the most valuable type-strain genomes for metagenomic binning, comparative biology and taxonomic classification.</title>
        <authorList>
            <person name="Goeker M."/>
        </authorList>
    </citation>
    <scope>NUCLEOTIDE SEQUENCE [LARGE SCALE GENOMIC DNA]</scope>
    <source>
        <strain evidence="4 5">DSM 24455</strain>
    </source>
</reference>
<keyword evidence="2 4" id="KW-0378">Hydrolase</keyword>
<dbReference type="RefSeq" id="WP_133626853.1">
    <property type="nucleotide sequence ID" value="NZ_SOAZ01000001.1"/>
</dbReference>
<dbReference type="OrthoDB" id="9800856at2"/>
<proteinExistence type="inferred from homology"/>
<dbReference type="GO" id="GO:0047617">
    <property type="term" value="F:fatty acyl-CoA hydrolase activity"/>
    <property type="evidence" value="ECO:0007669"/>
    <property type="project" value="TreeGrafter"/>
</dbReference>
<dbReference type="NCBIfam" id="TIGR00051">
    <property type="entry name" value="YbgC/FadM family acyl-CoA thioesterase"/>
    <property type="match status" value="1"/>
</dbReference>
<dbReference type="InterPro" id="IPR006683">
    <property type="entry name" value="Thioestr_dom"/>
</dbReference>
<gene>
    <name evidence="4" type="ORF">EDD71_101164</name>
</gene>
<dbReference type="EMBL" id="SOAZ01000001">
    <property type="protein sequence ID" value="TDT63737.1"/>
    <property type="molecule type" value="Genomic_DNA"/>
</dbReference>
<dbReference type="Pfam" id="PF03061">
    <property type="entry name" value="4HBT"/>
    <property type="match status" value="1"/>
</dbReference>
<comment type="caution">
    <text evidence="4">The sequence shown here is derived from an EMBL/GenBank/DDBJ whole genome shotgun (WGS) entry which is preliminary data.</text>
</comment>
<dbReference type="InterPro" id="IPR029069">
    <property type="entry name" value="HotDog_dom_sf"/>
</dbReference>
<keyword evidence="5" id="KW-1185">Reference proteome</keyword>
<dbReference type="SUPFAM" id="SSF54637">
    <property type="entry name" value="Thioesterase/thiol ester dehydrase-isomerase"/>
    <property type="match status" value="1"/>
</dbReference>
<protein>
    <submittedName>
        <fullName evidence="4">Acyl-CoA thioester hydrolase</fullName>
    </submittedName>
</protein>
<dbReference type="CDD" id="cd00586">
    <property type="entry name" value="4HBT"/>
    <property type="match status" value="1"/>
</dbReference>
<dbReference type="InterPro" id="IPR006684">
    <property type="entry name" value="YbgC/YbaW"/>
</dbReference>
<accession>A0A4R7KUA0</accession>
<organism evidence="4 5">
    <name type="scientific">Fonticella tunisiensis</name>
    <dbReference type="NCBI Taxonomy" id="1096341"/>
    <lineage>
        <taxon>Bacteria</taxon>
        <taxon>Bacillati</taxon>
        <taxon>Bacillota</taxon>
        <taxon>Clostridia</taxon>
        <taxon>Eubacteriales</taxon>
        <taxon>Clostridiaceae</taxon>
        <taxon>Fonticella</taxon>
    </lineage>
</organism>
<dbReference type="PANTHER" id="PTHR31793:SF27">
    <property type="entry name" value="NOVEL THIOESTERASE SUPERFAMILY DOMAIN AND SAPOSIN A-TYPE DOMAIN CONTAINING PROTEIN (0610012H03RIK)"/>
    <property type="match status" value="1"/>
</dbReference>
<dbReference type="Gene3D" id="3.10.129.10">
    <property type="entry name" value="Hotdog Thioesterase"/>
    <property type="match status" value="1"/>
</dbReference>